<dbReference type="EMBL" id="CP036298">
    <property type="protein sequence ID" value="QDV22922.1"/>
    <property type="molecule type" value="Genomic_DNA"/>
</dbReference>
<sequence length="184" mass="19974">MSDGPLLRSVRAARRMLRDCHQWQRLVSADTPWDEVTAEAHIHFDGLPPPDPGPDHSRSELEALRPFALVWADQAGGLRLRSESAGNCCPIHSGAIVVQIELPVLAGLANDPTLLAEDIMRKLGRIVRTGDAAEPGLFELSGLAGYLPLTEIQFTGYVRTDTKSAVEIGDAVVAEMRIAWGQDS</sequence>
<name>A0A518G2V9_9BACT</name>
<evidence type="ECO:0000313" key="2">
    <source>
        <dbReference type="Proteomes" id="UP000318017"/>
    </source>
</evidence>
<protein>
    <submittedName>
        <fullName evidence="1">Uncharacterized protein</fullName>
    </submittedName>
</protein>
<proteinExistence type="predicted"/>
<dbReference type="KEGG" id="ahel:Q31a_12150"/>
<dbReference type="RefSeq" id="WP_145075226.1">
    <property type="nucleotide sequence ID" value="NZ_CP036298.1"/>
</dbReference>
<reference evidence="1 2" key="1">
    <citation type="submission" date="2019-02" db="EMBL/GenBank/DDBJ databases">
        <title>Deep-cultivation of Planctomycetes and their phenomic and genomic characterization uncovers novel biology.</title>
        <authorList>
            <person name="Wiegand S."/>
            <person name="Jogler M."/>
            <person name="Boedeker C."/>
            <person name="Pinto D."/>
            <person name="Vollmers J."/>
            <person name="Rivas-Marin E."/>
            <person name="Kohn T."/>
            <person name="Peeters S.H."/>
            <person name="Heuer A."/>
            <person name="Rast P."/>
            <person name="Oberbeckmann S."/>
            <person name="Bunk B."/>
            <person name="Jeske O."/>
            <person name="Meyerdierks A."/>
            <person name="Storesund J.E."/>
            <person name="Kallscheuer N."/>
            <person name="Luecker S."/>
            <person name="Lage O.M."/>
            <person name="Pohl T."/>
            <person name="Merkel B.J."/>
            <person name="Hornburger P."/>
            <person name="Mueller R.-W."/>
            <person name="Bruemmer F."/>
            <person name="Labrenz M."/>
            <person name="Spormann A.M."/>
            <person name="Op den Camp H."/>
            <person name="Overmann J."/>
            <person name="Amann R."/>
            <person name="Jetten M.S.M."/>
            <person name="Mascher T."/>
            <person name="Medema M.H."/>
            <person name="Devos D.P."/>
            <person name="Kaster A.-K."/>
            <person name="Ovreas L."/>
            <person name="Rohde M."/>
            <person name="Galperin M.Y."/>
            <person name="Jogler C."/>
        </authorList>
    </citation>
    <scope>NUCLEOTIDE SEQUENCE [LARGE SCALE GENOMIC DNA]</scope>
    <source>
        <strain evidence="1 2">Q31a</strain>
    </source>
</reference>
<accession>A0A518G2V9</accession>
<keyword evidence="2" id="KW-1185">Reference proteome</keyword>
<gene>
    <name evidence="1" type="ORF">Q31a_12150</name>
</gene>
<dbReference type="Proteomes" id="UP000318017">
    <property type="component" value="Chromosome"/>
</dbReference>
<evidence type="ECO:0000313" key="1">
    <source>
        <dbReference type="EMBL" id="QDV22922.1"/>
    </source>
</evidence>
<dbReference type="AlphaFoldDB" id="A0A518G2V9"/>
<dbReference type="OrthoDB" id="9849517at2"/>
<organism evidence="1 2">
    <name type="scientific">Aureliella helgolandensis</name>
    <dbReference type="NCBI Taxonomy" id="2527968"/>
    <lineage>
        <taxon>Bacteria</taxon>
        <taxon>Pseudomonadati</taxon>
        <taxon>Planctomycetota</taxon>
        <taxon>Planctomycetia</taxon>
        <taxon>Pirellulales</taxon>
        <taxon>Pirellulaceae</taxon>
        <taxon>Aureliella</taxon>
    </lineage>
</organism>